<dbReference type="InterPro" id="IPR018239">
    <property type="entry name" value="DNA_ligase_AS"/>
</dbReference>
<dbReference type="SUPFAM" id="SSF56091">
    <property type="entry name" value="DNA ligase/mRNA capping enzyme, catalytic domain"/>
    <property type="match status" value="1"/>
</dbReference>
<name>A0A0R1UYQ2_9LACO</name>
<dbReference type="InterPro" id="IPR013840">
    <property type="entry name" value="DNAligase_N"/>
</dbReference>
<keyword evidence="12 15" id="KW-0464">Manganese</keyword>
<dbReference type="InterPro" id="IPR001679">
    <property type="entry name" value="DNA_ligase"/>
</dbReference>
<comment type="similarity">
    <text evidence="14 15">Belongs to the NAD-dependent DNA ligase family. LigA subfamily.</text>
</comment>
<evidence type="ECO:0000256" key="11">
    <source>
        <dbReference type="ARBA" id="ARBA00023204"/>
    </source>
</evidence>
<dbReference type="PROSITE" id="PS50172">
    <property type="entry name" value="BRCT"/>
    <property type="match status" value="1"/>
</dbReference>
<feature type="binding site" evidence="15">
    <location>
        <position position="181"/>
    </location>
    <ligand>
        <name>NAD(+)</name>
        <dbReference type="ChEBI" id="CHEBI:57540"/>
    </ligand>
</feature>
<comment type="function">
    <text evidence="1 15">DNA ligase that catalyzes the formation of phosphodiester linkages between 5'-phosphoryl and 3'-hydroxyl groups in double-stranded DNA using NAD as a coenzyme and as the energy source for the reaction. It is essential for DNA replication and repair of damaged DNA.</text>
</comment>
<dbReference type="NCBIfam" id="TIGR00575">
    <property type="entry name" value="dnlj"/>
    <property type="match status" value="1"/>
</dbReference>
<dbReference type="EMBL" id="AZFQ01000047">
    <property type="protein sequence ID" value="KRL97892.1"/>
    <property type="molecule type" value="Genomic_DNA"/>
</dbReference>
<dbReference type="InterPro" id="IPR013839">
    <property type="entry name" value="DNAligase_adenylation"/>
</dbReference>
<dbReference type="Gene3D" id="2.40.50.140">
    <property type="entry name" value="Nucleic acid-binding proteins"/>
    <property type="match status" value="1"/>
</dbReference>
<dbReference type="STRING" id="1423801.FD50_GL001101"/>
<proteinExistence type="inferred from homology"/>
<dbReference type="InterPro" id="IPR004150">
    <property type="entry name" value="NAD_DNA_ligase_OB"/>
</dbReference>
<dbReference type="InterPro" id="IPR033136">
    <property type="entry name" value="DNA_ligase_CS"/>
</dbReference>
<dbReference type="Gene3D" id="3.40.50.10190">
    <property type="entry name" value="BRCT domain"/>
    <property type="match status" value="1"/>
</dbReference>
<dbReference type="FunFam" id="3.30.470.30:FF:000001">
    <property type="entry name" value="DNA ligase"/>
    <property type="match status" value="1"/>
</dbReference>
<dbReference type="InterPro" id="IPR036420">
    <property type="entry name" value="BRCT_dom_sf"/>
</dbReference>
<dbReference type="SUPFAM" id="SSF50249">
    <property type="entry name" value="Nucleic acid-binding proteins"/>
    <property type="match status" value="1"/>
</dbReference>
<keyword evidence="10 15" id="KW-0520">NAD</keyword>
<evidence type="ECO:0000256" key="2">
    <source>
        <dbReference type="ARBA" id="ARBA00012722"/>
    </source>
</evidence>
<dbReference type="PANTHER" id="PTHR23389:SF9">
    <property type="entry name" value="DNA LIGASE"/>
    <property type="match status" value="1"/>
</dbReference>
<dbReference type="Pfam" id="PF03119">
    <property type="entry name" value="DNA_ligase_ZBD"/>
    <property type="match status" value="1"/>
</dbReference>
<keyword evidence="6 15" id="KW-0479">Metal-binding</keyword>
<dbReference type="Pfam" id="PF12826">
    <property type="entry name" value="HHH_2"/>
    <property type="match status" value="1"/>
</dbReference>
<dbReference type="SMART" id="SM00532">
    <property type="entry name" value="LIGANc"/>
    <property type="match status" value="1"/>
</dbReference>
<evidence type="ECO:0000256" key="5">
    <source>
        <dbReference type="ARBA" id="ARBA00022705"/>
    </source>
</evidence>
<evidence type="ECO:0000256" key="15">
    <source>
        <dbReference type="HAMAP-Rule" id="MF_01588"/>
    </source>
</evidence>
<reference evidence="18 19" key="1">
    <citation type="journal article" date="2015" name="Genome Announc.">
        <title>Expanding the biotechnology potential of lactobacilli through comparative genomics of 213 strains and associated genera.</title>
        <authorList>
            <person name="Sun Z."/>
            <person name="Harris H.M."/>
            <person name="McCann A."/>
            <person name="Guo C."/>
            <person name="Argimon S."/>
            <person name="Zhang W."/>
            <person name="Yang X."/>
            <person name="Jeffery I.B."/>
            <person name="Cooney J.C."/>
            <person name="Kagawa T.F."/>
            <person name="Liu W."/>
            <person name="Song Y."/>
            <person name="Salvetti E."/>
            <person name="Wrobel A."/>
            <person name="Rasinkangas P."/>
            <person name="Parkhill J."/>
            <person name="Rea M.C."/>
            <person name="O'Sullivan O."/>
            <person name="Ritari J."/>
            <person name="Douillard F.P."/>
            <person name="Paul Ross R."/>
            <person name="Yang R."/>
            <person name="Briner A.E."/>
            <person name="Felis G.E."/>
            <person name="de Vos W.M."/>
            <person name="Barrangou R."/>
            <person name="Klaenhammer T.R."/>
            <person name="Caufield P.W."/>
            <person name="Cui Y."/>
            <person name="Zhang H."/>
            <person name="O'Toole P.W."/>
        </authorList>
    </citation>
    <scope>NUCLEOTIDE SEQUENCE [LARGE SCALE GENOMIC DNA]</scope>
    <source>
        <strain evidence="18 19">DSM 16230</strain>
    </source>
</reference>
<dbReference type="Gene3D" id="3.30.470.30">
    <property type="entry name" value="DNA ligase/mRNA capping enzyme"/>
    <property type="match status" value="1"/>
</dbReference>
<dbReference type="Pfam" id="PF01653">
    <property type="entry name" value="DNA_ligase_aden"/>
    <property type="match status" value="1"/>
</dbReference>
<dbReference type="GO" id="GO:0006260">
    <property type="term" value="P:DNA replication"/>
    <property type="evidence" value="ECO:0007669"/>
    <property type="project" value="UniProtKB-KW"/>
</dbReference>
<evidence type="ECO:0000256" key="4">
    <source>
        <dbReference type="ARBA" id="ARBA00022598"/>
    </source>
</evidence>
<dbReference type="HAMAP" id="MF_01588">
    <property type="entry name" value="DNA_ligase_A"/>
    <property type="match status" value="1"/>
</dbReference>
<feature type="binding site" evidence="15">
    <location>
        <position position="321"/>
    </location>
    <ligand>
        <name>NAD(+)</name>
        <dbReference type="ChEBI" id="CHEBI:57540"/>
    </ligand>
</feature>
<dbReference type="InterPro" id="IPR003583">
    <property type="entry name" value="Hlx-hairpin-Hlx_DNA-bd_motif"/>
</dbReference>
<dbReference type="GO" id="GO:0005829">
    <property type="term" value="C:cytosol"/>
    <property type="evidence" value="ECO:0007669"/>
    <property type="project" value="TreeGrafter"/>
</dbReference>
<feature type="binding site" evidence="15">
    <location>
        <position position="297"/>
    </location>
    <ligand>
        <name>NAD(+)</name>
        <dbReference type="ChEBI" id="CHEBI:57540"/>
    </ligand>
</feature>
<feature type="binding site" evidence="15">
    <location>
        <position position="438"/>
    </location>
    <ligand>
        <name>Zn(2+)</name>
        <dbReference type="ChEBI" id="CHEBI:29105"/>
    </ligand>
</feature>
<dbReference type="GO" id="GO:0003677">
    <property type="term" value="F:DNA binding"/>
    <property type="evidence" value="ECO:0007669"/>
    <property type="project" value="InterPro"/>
</dbReference>
<dbReference type="Gene3D" id="1.10.287.610">
    <property type="entry name" value="Helix hairpin bin"/>
    <property type="match status" value="1"/>
</dbReference>
<feature type="binding site" evidence="15">
    <location>
        <position position="415"/>
    </location>
    <ligand>
        <name>Zn(2+)</name>
        <dbReference type="ChEBI" id="CHEBI:29105"/>
    </ligand>
</feature>
<dbReference type="AlphaFoldDB" id="A0A0R1UYQ2"/>
<dbReference type="SMART" id="SM00292">
    <property type="entry name" value="BRCT"/>
    <property type="match status" value="1"/>
</dbReference>
<dbReference type="PANTHER" id="PTHR23389">
    <property type="entry name" value="CHROMOSOME TRANSMISSION FIDELITY FACTOR 18"/>
    <property type="match status" value="1"/>
</dbReference>
<evidence type="ECO:0000256" key="3">
    <source>
        <dbReference type="ARBA" id="ARBA00013308"/>
    </source>
</evidence>
<dbReference type="InterPro" id="IPR010994">
    <property type="entry name" value="RuvA_2-like"/>
</dbReference>
<dbReference type="Pfam" id="PF00533">
    <property type="entry name" value="BRCT"/>
    <property type="match status" value="1"/>
</dbReference>
<feature type="binding site" evidence="15">
    <location>
        <begin position="45"/>
        <end position="49"/>
    </location>
    <ligand>
        <name>NAD(+)</name>
        <dbReference type="ChEBI" id="CHEBI:57540"/>
    </ligand>
</feature>
<dbReference type="Pfam" id="PF03120">
    <property type="entry name" value="OB_DNA_ligase"/>
    <property type="match status" value="1"/>
</dbReference>
<keyword evidence="11 15" id="KW-0234">DNA repair</keyword>
<feature type="binding site" evidence="15">
    <location>
        <position position="124"/>
    </location>
    <ligand>
        <name>NAD(+)</name>
        <dbReference type="ChEBI" id="CHEBI:57540"/>
    </ligand>
</feature>
<keyword evidence="4 15" id="KW-0436">Ligase</keyword>
<feature type="binding site" evidence="15">
    <location>
        <begin position="94"/>
        <end position="95"/>
    </location>
    <ligand>
        <name>NAD(+)</name>
        <dbReference type="ChEBI" id="CHEBI:57540"/>
    </ligand>
</feature>
<evidence type="ECO:0000256" key="10">
    <source>
        <dbReference type="ARBA" id="ARBA00023027"/>
    </source>
</evidence>
<keyword evidence="8 15" id="KW-0862">Zinc</keyword>
<dbReference type="PROSITE" id="PS01056">
    <property type="entry name" value="DNA_LIGASE_N2"/>
    <property type="match status" value="1"/>
</dbReference>
<feature type="binding site" evidence="15">
    <location>
        <position position="147"/>
    </location>
    <ligand>
        <name>NAD(+)</name>
        <dbReference type="ChEBI" id="CHEBI:57540"/>
    </ligand>
</feature>
<sequence length="681" mass="75758">MAARGGAQMEDEAQRQAVAEVQALRAKLDRWRQQYYVEDQPTVEDYVYDKAYQQLVELEKAYPALITDDSPTQRVGGPVLSGFQKKTHEIPMLSLGDVFSKEELVTFDQRLEKAVGKKQHYSCELKIDGLAISLIYRNGKFVEGSTRGNGIIGENITENLKTIKAIPLRLSEPVSLEVRGECYMPKKAFAALNEKREAQGKPIFANPRNAAAGSLRQLDTRITNSRQLSTFIYYLMEPQQYGLSTQTEVLHQLAAWGFKINQESKRVCTMAEIERYLDEYQQKRATLPYDIDGIVLKADEIAVQQLVGNTVKVPRWAIAYKFPPDEQETVVRQITWTVGRTGIVTPTAVMDPVQLAGTTVARASLHNPDYLQQKDIRLLDTVKLHKAGDIIPEVSEVVIQKRAATSEPYPIPKNCPVCKAKLVHLDEEVALRCINPKCPALLKESLVHFASRNAMEITGLGPQIVAQLFAKGLVNDVAGLYRLSFEDLLKLDKFKDKSARNLLTAIDKSRHNSVERLVYGLGIRHVGAKVARILMSHFGNLQNLMAASVTEILEIDSLGEVIAQSIVTYFSKNEVKELITELKEAGLNFKYLGVSAAKAAQKEGFFAGKKVVLTGTLSQMKRTDAKKWLEAQGADVTGSVSKNTDFVIAGQDAGSKLTKAQKLGITVLDEQGFKEQMEARN</sequence>
<evidence type="ECO:0000256" key="7">
    <source>
        <dbReference type="ARBA" id="ARBA00022763"/>
    </source>
</evidence>
<dbReference type="SMART" id="SM00278">
    <property type="entry name" value="HhH1"/>
    <property type="match status" value="3"/>
</dbReference>
<evidence type="ECO:0000256" key="13">
    <source>
        <dbReference type="ARBA" id="ARBA00034005"/>
    </source>
</evidence>
<evidence type="ECO:0000256" key="12">
    <source>
        <dbReference type="ARBA" id="ARBA00023211"/>
    </source>
</evidence>
<protein>
    <recommendedName>
        <fullName evidence="3 15">DNA ligase</fullName>
        <ecNumber evidence="2 15">6.5.1.2</ecNumber>
    </recommendedName>
    <alternativeName>
        <fullName evidence="15">Polydeoxyribonucleotide synthase [NAD(+)]</fullName>
    </alternativeName>
</protein>
<dbReference type="InterPro" id="IPR041663">
    <property type="entry name" value="DisA/LigA_HHH"/>
</dbReference>
<feature type="binding site" evidence="15">
    <location>
        <position position="418"/>
    </location>
    <ligand>
        <name>Zn(2+)</name>
        <dbReference type="ChEBI" id="CHEBI:29105"/>
    </ligand>
</feature>
<keyword evidence="5 15" id="KW-0235">DNA replication</keyword>
<keyword evidence="7 15" id="KW-0227">DNA damage</keyword>
<dbReference type="InterPro" id="IPR012340">
    <property type="entry name" value="NA-bd_OB-fold"/>
</dbReference>
<dbReference type="InterPro" id="IPR001357">
    <property type="entry name" value="BRCT_dom"/>
</dbReference>
<feature type="binding site" evidence="15">
    <location>
        <position position="433"/>
    </location>
    <ligand>
        <name>Zn(2+)</name>
        <dbReference type="ChEBI" id="CHEBI:29105"/>
    </ligand>
</feature>
<gene>
    <name evidence="15" type="primary">ligA</name>
    <name evidence="18" type="ORF">FD50_GL001101</name>
</gene>
<dbReference type="SUPFAM" id="SSF52113">
    <property type="entry name" value="BRCT domain"/>
    <property type="match status" value="1"/>
</dbReference>
<evidence type="ECO:0000256" key="1">
    <source>
        <dbReference type="ARBA" id="ARBA00004067"/>
    </source>
</evidence>
<dbReference type="FunFam" id="1.10.150.20:FF:000007">
    <property type="entry name" value="DNA ligase"/>
    <property type="match status" value="1"/>
</dbReference>
<evidence type="ECO:0000259" key="17">
    <source>
        <dbReference type="PROSITE" id="PS50172"/>
    </source>
</evidence>
<feature type="domain" description="BRCT" evidence="17">
    <location>
        <begin position="601"/>
        <end position="681"/>
    </location>
</feature>
<evidence type="ECO:0000313" key="18">
    <source>
        <dbReference type="EMBL" id="KRL97892.1"/>
    </source>
</evidence>
<evidence type="ECO:0000256" key="16">
    <source>
        <dbReference type="RuleBase" id="RU000618"/>
    </source>
</evidence>
<dbReference type="Gene3D" id="6.20.10.30">
    <property type="match status" value="1"/>
</dbReference>
<dbReference type="SUPFAM" id="SSF47781">
    <property type="entry name" value="RuvA domain 2-like"/>
    <property type="match status" value="1"/>
</dbReference>
<keyword evidence="19" id="KW-1185">Reference proteome</keyword>
<comment type="caution">
    <text evidence="18">The sequence shown here is derived from an EMBL/GenBank/DDBJ whole genome shotgun (WGS) entry which is preliminary data.</text>
</comment>
<evidence type="ECO:0000256" key="8">
    <source>
        <dbReference type="ARBA" id="ARBA00022833"/>
    </source>
</evidence>
<accession>A0A0R1UYQ2</accession>
<dbReference type="Gene3D" id="1.10.150.20">
    <property type="entry name" value="5' to 3' exonuclease, C-terminal subdomain"/>
    <property type="match status" value="2"/>
</dbReference>
<dbReference type="CDD" id="cd17748">
    <property type="entry name" value="BRCT_DNA_ligase_like"/>
    <property type="match status" value="1"/>
</dbReference>
<dbReference type="PATRIC" id="fig|1423801.4.peg.1122"/>
<dbReference type="FunFam" id="2.40.50.140:FF:000012">
    <property type="entry name" value="DNA ligase"/>
    <property type="match status" value="1"/>
</dbReference>
<comment type="cofactor">
    <cofactor evidence="15">
        <name>Mg(2+)</name>
        <dbReference type="ChEBI" id="CHEBI:18420"/>
    </cofactor>
    <cofactor evidence="15">
        <name>Mn(2+)</name>
        <dbReference type="ChEBI" id="CHEBI:29035"/>
    </cofactor>
</comment>
<dbReference type="EC" id="6.5.1.2" evidence="2 15"/>
<dbReference type="NCBIfam" id="NF005932">
    <property type="entry name" value="PRK07956.1"/>
    <property type="match status" value="1"/>
</dbReference>
<dbReference type="PIRSF" id="PIRSF001604">
    <property type="entry name" value="LigA"/>
    <property type="match status" value="1"/>
</dbReference>
<evidence type="ECO:0000256" key="6">
    <source>
        <dbReference type="ARBA" id="ARBA00022723"/>
    </source>
</evidence>
<keyword evidence="9 15" id="KW-0460">Magnesium</keyword>
<dbReference type="GO" id="GO:0006281">
    <property type="term" value="P:DNA repair"/>
    <property type="evidence" value="ECO:0007669"/>
    <property type="project" value="UniProtKB-KW"/>
</dbReference>
<evidence type="ECO:0000313" key="19">
    <source>
        <dbReference type="Proteomes" id="UP000051166"/>
    </source>
</evidence>
<feature type="active site" description="N6-AMP-lysine intermediate" evidence="15">
    <location>
        <position position="126"/>
    </location>
</feature>
<comment type="catalytic activity">
    <reaction evidence="13 15 16">
        <text>NAD(+) + (deoxyribonucleotide)n-3'-hydroxyl + 5'-phospho-(deoxyribonucleotide)m = (deoxyribonucleotide)n+m + AMP + beta-nicotinamide D-nucleotide.</text>
        <dbReference type="EC" id="6.5.1.2"/>
    </reaction>
</comment>
<dbReference type="FunFam" id="1.10.150.20:FF:000006">
    <property type="entry name" value="DNA ligase"/>
    <property type="match status" value="1"/>
</dbReference>
<dbReference type="Proteomes" id="UP000051166">
    <property type="component" value="Unassembled WGS sequence"/>
</dbReference>
<dbReference type="PROSITE" id="PS01055">
    <property type="entry name" value="DNA_LIGASE_N1"/>
    <property type="match status" value="1"/>
</dbReference>
<organism evidence="18 19">
    <name type="scientific">Liquorilactobacillus satsumensis DSM 16230 = JCM 12392</name>
    <dbReference type="NCBI Taxonomy" id="1423801"/>
    <lineage>
        <taxon>Bacteria</taxon>
        <taxon>Bacillati</taxon>
        <taxon>Bacillota</taxon>
        <taxon>Bacilli</taxon>
        <taxon>Lactobacillales</taxon>
        <taxon>Lactobacillaceae</taxon>
        <taxon>Liquorilactobacillus</taxon>
    </lineage>
</organism>
<dbReference type="GO" id="GO:0003911">
    <property type="term" value="F:DNA ligase (NAD+) activity"/>
    <property type="evidence" value="ECO:0007669"/>
    <property type="project" value="UniProtKB-UniRule"/>
</dbReference>
<dbReference type="InterPro" id="IPR004149">
    <property type="entry name" value="Znf_DNAligase_C4"/>
</dbReference>
<evidence type="ECO:0000256" key="9">
    <source>
        <dbReference type="ARBA" id="ARBA00022842"/>
    </source>
</evidence>
<evidence type="ECO:0000256" key="14">
    <source>
        <dbReference type="ARBA" id="ARBA00060881"/>
    </source>
</evidence>
<dbReference type="GO" id="GO:0046872">
    <property type="term" value="F:metal ion binding"/>
    <property type="evidence" value="ECO:0007669"/>
    <property type="project" value="UniProtKB-KW"/>
</dbReference>
<dbReference type="CDD" id="cd00114">
    <property type="entry name" value="LIGANc"/>
    <property type="match status" value="1"/>
</dbReference>